<feature type="transmembrane region" description="Helical" evidence="6">
    <location>
        <begin position="14"/>
        <end position="35"/>
    </location>
</feature>
<proteinExistence type="inferred from homology"/>
<dbReference type="PANTHER" id="PTHR38459:SF1">
    <property type="entry name" value="PROPHAGE BACTOPRENOL-LINKED GLUCOSE TRANSLOCASE HOMOLOG"/>
    <property type="match status" value="1"/>
</dbReference>
<keyword evidence="5 6" id="KW-0472">Membrane</keyword>
<evidence type="ECO:0000313" key="9">
    <source>
        <dbReference type="Proteomes" id="UP000034333"/>
    </source>
</evidence>
<evidence type="ECO:0000259" key="7">
    <source>
        <dbReference type="Pfam" id="PF04138"/>
    </source>
</evidence>
<dbReference type="AlphaFoldDB" id="A0A0G0JQ25"/>
<protein>
    <recommendedName>
        <fullName evidence="7">GtrA/DPMS transmembrane domain-containing protein</fullName>
    </recommendedName>
</protein>
<dbReference type="InterPro" id="IPR007267">
    <property type="entry name" value="GtrA_DPMS_TM"/>
</dbReference>
<dbReference type="GO" id="GO:0000271">
    <property type="term" value="P:polysaccharide biosynthetic process"/>
    <property type="evidence" value="ECO:0007669"/>
    <property type="project" value="InterPro"/>
</dbReference>
<evidence type="ECO:0000256" key="6">
    <source>
        <dbReference type="SAM" id="Phobius"/>
    </source>
</evidence>
<dbReference type="GO" id="GO:0005886">
    <property type="term" value="C:plasma membrane"/>
    <property type="evidence" value="ECO:0007669"/>
    <property type="project" value="TreeGrafter"/>
</dbReference>
<organism evidence="8 9">
    <name type="scientific">Candidatus Magasanikbacteria bacterium GW2011_GWA2_37_8</name>
    <dbReference type="NCBI Taxonomy" id="1619036"/>
    <lineage>
        <taxon>Bacteria</taxon>
        <taxon>Candidatus Magasanikiibacteriota</taxon>
    </lineage>
</organism>
<dbReference type="Proteomes" id="UP000034333">
    <property type="component" value="Unassembled WGS sequence"/>
</dbReference>
<dbReference type="Pfam" id="PF04138">
    <property type="entry name" value="GtrA_DPMS_TM"/>
    <property type="match status" value="1"/>
</dbReference>
<feature type="transmembrane region" description="Helical" evidence="6">
    <location>
        <begin position="117"/>
        <end position="138"/>
    </location>
</feature>
<dbReference type="PANTHER" id="PTHR38459">
    <property type="entry name" value="PROPHAGE BACTOPRENOL-LINKED GLUCOSE TRANSLOCASE HOMOLOG"/>
    <property type="match status" value="1"/>
</dbReference>
<dbReference type="InterPro" id="IPR051401">
    <property type="entry name" value="GtrA_CellWall_Glycosyl"/>
</dbReference>
<name>A0A0G0JQ25_9BACT</name>
<accession>A0A0G0JQ25</accession>
<dbReference type="EMBL" id="LBTN01000044">
    <property type="protein sequence ID" value="KKQ39014.1"/>
    <property type="molecule type" value="Genomic_DNA"/>
</dbReference>
<keyword evidence="4 6" id="KW-1133">Transmembrane helix</keyword>
<evidence type="ECO:0000256" key="1">
    <source>
        <dbReference type="ARBA" id="ARBA00004141"/>
    </source>
</evidence>
<comment type="subcellular location">
    <subcellularLocation>
        <location evidence="1">Membrane</location>
        <topology evidence="1">Multi-pass membrane protein</topology>
    </subcellularLocation>
</comment>
<evidence type="ECO:0000313" key="8">
    <source>
        <dbReference type="EMBL" id="KKQ39014.1"/>
    </source>
</evidence>
<feature type="domain" description="GtrA/DPMS transmembrane" evidence="7">
    <location>
        <begin position="16"/>
        <end position="142"/>
    </location>
</feature>
<evidence type="ECO:0000256" key="2">
    <source>
        <dbReference type="ARBA" id="ARBA00009399"/>
    </source>
</evidence>
<gene>
    <name evidence="8" type="ORF">US58_C0044G0007</name>
</gene>
<reference evidence="8 9" key="1">
    <citation type="journal article" date="2015" name="Nature">
        <title>rRNA introns, odd ribosomes, and small enigmatic genomes across a large radiation of phyla.</title>
        <authorList>
            <person name="Brown C.T."/>
            <person name="Hug L.A."/>
            <person name="Thomas B.C."/>
            <person name="Sharon I."/>
            <person name="Castelle C.J."/>
            <person name="Singh A."/>
            <person name="Wilkins M.J."/>
            <person name="Williams K.H."/>
            <person name="Banfield J.F."/>
        </authorList>
    </citation>
    <scope>NUCLEOTIDE SEQUENCE [LARGE SCALE GENOMIC DNA]</scope>
</reference>
<comment type="similarity">
    <text evidence="2">Belongs to the GtrA family.</text>
</comment>
<dbReference type="STRING" id="1619036.US58_C0044G0007"/>
<keyword evidence="3 6" id="KW-0812">Transmembrane</keyword>
<sequence length="147" mass="17741">MLKNLFHYLWEKKFLQYSIVGSSAFVFDFASLVVFKEIFNLDPIMAVALNQILIINYVFFLNKYWSFKSDGQTVKQMIKFGVLMAWNYVFAILWMWLFTQLISFTLEVNLFGGTRDLWYLVVRLVNILLAVSWNFLLYKYWVYRKVY</sequence>
<feature type="transmembrane region" description="Helical" evidence="6">
    <location>
        <begin position="47"/>
        <end position="65"/>
    </location>
</feature>
<comment type="caution">
    <text evidence="8">The sequence shown here is derived from an EMBL/GenBank/DDBJ whole genome shotgun (WGS) entry which is preliminary data.</text>
</comment>
<feature type="transmembrane region" description="Helical" evidence="6">
    <location>
        <begin position="77"/>
        <end position="97"/>
    </location>
</feature>
<evidence type="ECO:0000256" key="4">
    <source>
        <dbReference type="ARBA" id="ARBA00022989"/>
    </source>
</evidence>
<evidence type="ECO:0000256" key="5">
    <source>
        <dbReference type="ARBA" id="ARBA00023136"/>
    </source>
</evidence>
<evidence type="ECO:0000256" key="3">
    <source>
        <dbReference type="ARBA" id="ARBA00022692"/>
    </source>
</evidence>